<evidence type="ECO:0000313" key="2">
    <source>
        <dbReference type="EMBL" id="MDR7326351.1"/>
    </source>
</evidence>
<dbReference type="Proteomes" id="UP001183629">
    <property type="component" value="Unassembled WGS sequence"/>
</dbReference>
<feature type="transmembrane region" description="Helical" evidence="1">
    <location>
        <begin position="140"/>
        <end position="161"/>
    </location>
</feature>
<evidence type="ECO:0000313" key="3">
    <source>
        <dbReference type="Proteomes" id="UP001183629"/>
    </source>
</evidence>
<keyword evidence="3" id="KW-1185">Reference proteome</keyword>
<proteinExistence type="predicted"/>
<dbReference type="Pfam" id="PF11361">
    <property type="entry name" value="DUF3159"/>
    <property type="match status" value="1"/>
</dbReference>
<reference evidence="2 3" key="1">
    <citation type="submission" date="2023-07" db="EMBL/GenBank/DDBJ databases">
        <title>Sequencing the genomes of 1000 actinobacteria strains.</title>
        <authorList>
            <person name="Klenk H.-P."/>
        </authorList>
    </citation>
    <scope>NUCLEOTIDE SEQUENCE [LARGE SCALE GENOMIC DNA]</scope>
    <source>
        <strain evidence="2 3">DSM 44711</strain>
    </source>
</reference>
<dbReference type="InterPro" id="IPR016566">
    <property type="entry name" value="UCP010219"/>
</dbReference>
<organism evidence="2 3">
    <name type="scientific">Catenuloplanes niger</name>
    <dbReference type="NCBI Taxonomy" id="587534"/>
    <lineage>
        <taxon>Bacteria</taxon>
        <taxon>Bacillati</taxon>
        <taxon>Actinomycetota</taxon>
        <taxon>Actinomycetes</taxon>
        <taxon>Micromonosporales</taxon>
        <taxon>Micromonosporaceae</taxon>
        <taxon>Catenuloplanes</taxon>
    </lineage>
</organism>
<feature type="transmembrane region" description="Helical" evidence="1">
    <location>
        <begin position="173"/>
        <end position="191"/>
    </location>
</feature>
<keyword evidence="1" id="KW-0812">Transmembrane</keyword>
<evidence type="ECO:0008006" key="4">
    <source>
        <dbReference type="Google" id="ProtNLM"/>
    </source>
</evidence>
<feature type="transmembrane region" description="Helical" evidence="1">
    <location>
        <begin position="93"/>
        <end position="120"/>
    </location>
</feature>
<sequence>MSDRFGELWERTGGFPGLVQSSLPPVALVAANGLWGLHPAIAVAGGVALAVAVWRASRGQSLRPAAGGLIGVVISGSLAARSGEARDFFLADIAWYGVAAVLLAISVLIRRPLVGVVWSVLRGAGPSWRHDPASLHGYDLATAVLAAVFATRFAVLHHLYTRDEVGWLTVSKILMNYPLWALALAVAVWAARRSGRRLAHCTA</sequence>
<dbReference type="EMBL" id="JAVDYC010000001">
    <property type="protein sequence ID" value="MDR7326351.1"/>
    <property type="molecule type" value="Genomic_DNA"/>
</dbReference>
<gene>
    <name evidence="2" type="ORF">J2S44_006601</name>
</gene>
<feature type="transmembrane region" description="Helical" evidence="1">
    <location>
        <begin position="61"/>
        <end position="81"/>
    </location>
</feature>
<protein>
    <recommendedName>
        <fullName evidence="4">DUF3159 domain-containing protein</fullName>
    </recommendedName>
</protein>
<dbReference type="RefSeq" id="WP_310421874.1">
    <property type="nucleotide sequence ID" value="NZ_JAVDYC010000001.1"/>
</dbReference>
<name>A0AAE4CUH9_9ACTN</name>
<keyword evidence="1" id="KW-1133">Transmembrane helix</keyword>
<comment type="caution">
    <text evidence="2">The sequence shown here is derived from an EMBL/GenBank/DDBJ whole genome shotgun (WGS) entry which is preliminary data.</text>
</comment>
<keyword evidence="1" id="KW-0472">Membrane</keyword>
<feature type="transmembrane region" description="Helical" evidence="1">
    <location>
        <begin position="33"/>
        <end position="54"/>
    </location>
</feature>
<accession>A0AAE4CUH9</accession>
<evidence type="ECO:0000256" key="1">
    <source>
        <dbReference type="SAM" id="Phobius"/>
    </source>
</evidence>
<dbReference type="AlphaFoldDB" id="A0AAE4CUH9"/>